<keyword evidence="3" id="KW-1185">Reference proteome</keyword>
<dbReference type="OrthoDB" id="3886596at2"/>
<reference evidence="2 3" key="1">
    <citation type="submission" date="2016-06" db="EMBL/GenBank/DDBJ databases">
        <title>Complete genome sequence of a saline-alkali tolerant type strain Dietzia timorensis ID05-A0528T.</title>
        <authorList>
            <person name="Wu X."/>
        </authorList>
    </citation>
    <scope>NUCLEOTIDE SEQUENCE [LARGE SCALE GENOMIC DNA]</scope>
    <source>
        <strain evidence="2 3">ID05-A0528</strain>
    </source>
</reference>
<organism evidence="2 3">
    <name type="scientific">Dietzia timorensis</name>
    <dbReference type="NCBI Taxonomy" id="499555"/>
    <lineage>
        <taxon>Bacteria</taxon>
        <taxon>Bacillati</taxon>
        <taxon>Actinomycetota</taxon>
        <taxon>Actinomycetes</taxon>
        <taxon>Mycobacteriales</taxon>
        <taxon>Dietziaceae</taxon>
        <taxon>Dietzia</taxon>
    </lineage>
</organism>
<gene>
    <name evidence="2" type="ORF">BJL86_0146</name>
</gene>
<name>A0A173LI39_9ACTN</name>
<evidence type="ECO:0000313" key="2">
    <source>
        <dbReference type="EMBL" id="ANI90957.1"/>
    </source>
</evidence>
<proteinExistence type="predicted"/>
<dbReference type="RefSeq" id="WP_067475371.1">
    <property type="nucleotide sequence ID" value="NZ_CP015961.1"/>
</dbReference>
<dbReference type="KEGG" id="dtm:BJL86_0146"/>
<feature type="region of interest" description="Disordered" evidence="1">
    <location>
        <begin position="889"/>
        <end position="908"/>
    </location>
</feature>
<dbReference type="STRING" id="499555.BJL86_0146"/>
<feature type="compositionally biased region" description="Basic residues" evidence="1">
    <location>
        <begin position="1742"/>
        <end position="1752"/>
    </location>
</feature>
<dbReference type="EMBL" id="CP015961">
    <property type="protein sequence ID" value="ANI90957.1"/>
    <property type="molecule type" value="Genomic_DNA"/>
</dbReference>
<sequence>MSKVESTERADSPTLWHDIIPSVGTLRPRHSAIRVAPGDQPVELTSPETTLDTALALIPHLRDERSTLRTLFPLLPVDIEIIIPSPAAKSENAAPPAPTVVPLGDVADLSPSKASSASGVPNARLLGALVQSAILHGVPQPTPQSIYARRITGWLHGLAPLEAYLLHQAILGNRVPRALRVQTSGLGGLSRAEQLRSSFGALLAADAELAPLFDVIYNELNPLSSRARSTHRVPELSEELLAGVHWGLPREYRIALGRLVGALHPEFDAADGWLLISKAKKGAPRERWTVASLRETQRSMLQQLLRTGSTAPEELREQLAKARVPLPHGDDVEAWREFCGLEVVDGTMRVLEDPSDEKTVNENRAMVVSAFGRDRDNVLKANAPVLGTSVFPPSAAPDEATSEQIRRAAASPLAASFGEDTFSSLQEISMLTGVDFDSIMAELGHGTEPLEALESLGIPAGSLLGELDELLTGPRSAQKAILMLWAVNRARGGGGAPAHFSEAKYELTGAMLRHPATFADPDPAESWRLVLGSSWWHSPRWEEEFPGHTPSTDEVRRFNYIAELGENVHRAMESATFRAQADAHIAATLAQAPAQDVSSAVIRKTSERTAARLGSEEATDMPKTLLEWEHMLTSRLEGATLIIDADLRPDELTTLSAELGARVGDLPADPQTYADFVKRYPAATLTTVVGIASLNAYKGLYIADDPMRNVYHGLVPTIAEALGLFESEDTPGAYGMMQAGLEAEFAQALRDLDLAEFVDLHTHHLADLIVAHAGLPVSAMGKIVDALTAFTTSVPDRTMHHVYPWLMDPSQREFFGTLPTGTQLLFQQAPALSARMLNQAVDLVEAYPRTDPTHDGGESDPGDSALAAHVDVAALPTMIREGLLDALRAQATEPDTAPTRTTASRRAADRMQRPYLWLDGTDAVCVALPPVSKCADEPWIVSTGDDVTPVRPRRSLRDDETQTSLLRKPARRVAVIHPSFHTTVELRLFTTDFPVALFLPDGRQIPTSAMVPQGEVFALVPPGHEPTSDSSGAPQVLETLDTPEGWGQWTLQLWNLDGLDKVVVLDAAGVAHEIRVGSHELPALWDTEDEPIEALTGVESEDGLPVLAARPWIDVPPLPAGTRPWTVRIRRSGTAEWHTVGTYCPESEHEGYPLFDDAVLSFFGLSESEPILGGFDIRVDGPEHARVDLRIFLAEGFYAHFPESPRLPGPDGASRAVAELSSEPVDGEPSDGPEPAALSVSADMLEFGPTTRRLRVQVAAGSRSETLVIRPPRLRFRMSSKGMAPAWSDQCISRSPFDFEHSTLVVRDPYASLRISLLLVDDNGRTAQRADFDRDMDGTFRIDAGRFAERARLIRRGELRAQVIDPDAEGTRHFKRTVPLVRFDAVTEQNITLDGKNFRVTGAEEVDDVVCRVWQLERPWLPAISLPVTDSLAPLPSSLSGAGRLRVDVAVEDPWDPVPAGPLPHRGTTSLQTASRFSNTGLGLLSQFLAGRGAASFVPHGVPESWNAWALLSQNLHPSTDRPQRLELAEHLREAPRAELVGLDRSLLPSSQKLAAFISSGLVNEPIGPAAPMGDPWDRAAAGARRSVSIPGRTREAWIDLFISIATVEQLPRESRALVTRHLREVGGDSLFNVLAFGEDPLQDSVRLGLPEVQAAMDPTLRSMLLSRPTIPGPLLDASSRWEGLLSLLRTEQSFNAGYVRDQFERMLGKYESLRRFRPLYRLITERIKALPATVEVDTRRSGARRSKKGSRARSAQGSSAQAVELPMWANIPQLTFSLALLARGHAYGYFKTGLDQDLLDLWARLVTQAPQQIVIDLVLAEAHIAHIRLGGSTFLP</sequence>
<protein>
    <submittedName>
        <fullName evidence="2">Uncharacterized protein</fullName>
    </submittedName>
</protein>
<feature type="compositionally biased region" description="Low complexity" evidence="1">
    <location>
        <begin position="894"/>
        <end position="905"/>
    </location>
</feature>
<feature type="region of interest" description="Disordered" evidence="1">
    <location>
        <begin position="1204"/>
        <end position="1237"/>
    </location>
</feature>
<dbReference type="Proteomes" id="UP000186104">
    <property type="component" value="Chromosome"/>
</dbReference>
<evidence type="ECO:0000256" key="1">
    <source>
        <dbReference type="SAM" id="MobiDB-lite"/>
    </source>
</evidence>
<accession>A0A173LI39</accession>
<feature type="region of interest" description="Disordered" evidence="1">
    <location>
        <begin position="1739"/>
        <end position="1759"/>
    </location>
</feature>
<evidence type="ECO:0000313" key="3">
    <source>
        <dbReference type="Proteomes" id="UP000186104"/>
    </source>
</evidence>